<evidence type="ECO:0000256" key="1">
    <source>
        <dbReference type="SAM" id="MobiDB-lite"/>
    </source>
</evidence>
<feature type="domain" description="Transcobalamin-like C-terminal" evidence="3">
    <location>
        <begin position="72"/>
        <end position="138"/>
    </location>
</feature>
<dbReference type="Proteomes" id="UP001179647">
    <property type="component" value="Chromosome"/>
</dbReference>
<sequence>MKNLTKLMMVALAGLALAGCGKQEEAGNKTDSSAPKTEQKATKSDKEEGKFKITLNEDDKEITSKELSFKEGDFLQDVMENEFDILEENGMISAIDGHEKNDKEQKYWLYEVNGEQPTVGAKEYKLKDGDKIVFDLKKLDM</sequence>
<reference evidence="4" key="1">
    <citation type="submission" date="2022-10" db="EMBL/GenBank/DDBJ databases">
        <title>Vagococcus sp. isolated from poultry meat.</title>
        <authorList>
            <person name="Johansson P."/>
            <person name="Bjorkroth J."/>
        </authorList>
    </citation>
    <scope>NUCLEOTIDE SEQUENCE</scope>
    <source>
        <strain evidence="4">STAA11</strain>
    </source>
</reference>
<dbReference type="InterPro" id="IPR027954">
    <property type="entry name" value="Transcobalamin-like_C"/>
</dbReference>
<keyword evidence="2" id="KW-0732">Signal</keyword>
<gene>
    <name evidence="4" type="ORF">OL234_04615</name>
</gene>
<dbReference type="RefSeq" id="WP_275469983.1">
    <property type="nucleotide sequence ID" value="NZ_CP110232.1"/>
</dbReference>
<evidence type="ECO:0000256" key="2">
    <source>
        <dbReference type="SAM" id="SignalP"/>
    </source>
</evidence>
<evidence type="ECO:0000259" key="3">
    <source>
        <dbReference type="Pfam" id="PF14478"/>
    </source>
</evidence>
<dbReference type="EMBL" id="CP110232">
    <property type="protein sequence ID" value="WEG74184.1"/>
    <property type="molecule type" value="Genomic_DNA"/>
</dbReference>
<dbReference type="AlphaFoldDB" id="A0AAF0CWC4"/>
<feature type="signal peptide" evidence="2">
    <location>
        <begin position="1"/>
        <end position="18"/>
    </location>
</feature>
<name>A0AAF0CWC4_9ENTE</name>
<keyword evidence="5" id="KW-1185">Reference proteome</keyword>
<protein>
    <submittedName>
        <fullName evidence="4">DUF4430 domain-containing protein</fullName>
    </submittedName>
</protein>
<organism evidence="4 5">
    <name type="scientific">Vagococcus intermedius</name>
    <dbReference type="NCBI Taxonomy" id="2991418"/>
    <lineage>
        <taxon>Bacteria</taxon>
        <taxon>Bacillati</taxon>
        <taxon>Bacillota</taxon>
        <taxon>Bacilli</taxon>
        <taxon>Lactobacillales</taxon>
        <taxon>Enterococcaceae</taxon>
        <taxon>Vagococcus</taxon>
    </lineage>
</organism>
<dbReference type="PROSITE" id="PS51257">
    <property type="entry name" value="PROKAR_LIPOPROTEIN"/>
    <property type="match status" value="1"/>
</dbReference>
<feature type="chain" id="PRO_5042275527" evidence="2">
    <location>
        <begin position="19"/>
        <end position="141"/>
    </location>
</feature>
<dbReference type="Gene3D" id="2.170.130.30">
    <property type="match status" value="1"/>
</dbReference>
<evidence type="ECO:0000313" key="5">
    <source>
        <dbReference type="Proteomes" id="UP001179647"/>
    </source>
</evidence>
<accession>A0AAF0CWC4</accession>
<feature type="region of interest" description="Disordered" evidence="1">
    <location>
        <begin position="21"/>
        <end position="50"/>
    </location>
</feature>
<dbReference type="Pfam" id="PF14478">
    <property type="entry name" value="DUF4430"/>
    <property type="match status" value="1"/>
</dbReference>
<evidence type="ECO:0000313" key="4">
    <source>
        <dbReference type="EMBL" id="WEG74184.1"/>
    </source>
</evidence>
<feature type="compositionally biased region" description="Basic and acidic residues" evidence="1">
    <location>
        <begin position="37"/>
        <end position="50"/>
    </location>
</feature>
<dbReference type="KEGG" id="vie:OL234_04615"/>
<proteinExistence type="predicted"/>